<gene>
    <name evidence="2" type="ORF">DKT68_16810</name>
</gene>
<protein>
    <submittedName>
        <fullName evidence="2">Uncharacterized protein</fullName>
    </submittedName>
</protein>
<dbReference type="Proteomes" id="UP000245410">
    <property type="component" value="Unassembled WGS sequence"/>
</dbReference>
<accession>A0A317D0V6</accession>
<keyword evidence="1" id="KW-0812">Transmembrane</keyword>
<dbReference type="AlphaFoldDB" id="A0A317D0V6"/>
<reference evidence="2 3" key="1">
    <citation type="submission" date="2018-05" db="EMBL/GenBank/DDBJ databases">
        <title>Micromonospora atacamensis sp. nov., a novel actinobacteria isolated from high altitude Atacama Desert soil.</title>
        <authorList>
            <person name="Carro L."/>
            <person name="Golinska P."/>
            <person name="Klenk H.-P."/>
            <person name="Goodfellow M."/>
        </authorList>
    </citation>
    <scope>NUCLEOTIDE SEQUENCE [LARGE SCALE GENOMIC DNA]</scope>
    <source>
        <strain evidence="2 3">5R2A7</strain>
    </source>
</reference>
<organism evidence="2 3">
    <name type="scientific">Micromonospora acroterricola</name>
    <dbReference type="NCBI Taxonomy" id="2202421"/>
    <lineage>
        <taxon>Bacteria</taxon>
        <taxon>Bacillati</taxon>
        <taxon>Actinomycetota</taxon>
        <taxon>Actinomycetes</taxon>
        <taxon>Micromonosporales</taxon>
        <taxon>Micromonosporaceae</taxon>
        <taxon>Micromonospora</taxon>
    </lineage>
</organism>
<dbReference type="EMBL" id="QGKR01000207">
    <property type="protein sequence ID" value="PWR08134.1"/>
    <property type="molecule type" value="Genomic_DNA"/>
</dbReference>
<proteinExistence type="predicted"/>
<feature type="transmembrane region" description="Helical" evidence="1">
    <location>
        <begin position="29"/>
        <end position="46"/>
    </location>
</feature>
<keyword evidence="3" id="KW-1185">Reference proteome</keyword>
<comment type="caution">
    <text evidence="2">The sequence shown here is derived from an EMBL/GenBank/DDBJ whole genome shotgun (WGS) entry which is preliminary data.</text>
</comment>
<keyword evidence="1" id="KW-1133">Transmembrane helix</keyword>
<evidence type="ECO:0000313" key="3">
    <source>
        <dbReference type="Proteomes" id="UP000245410"/>
    </source>
</evidence>
<evidence type="ECO:0000256" key="1">
    <source>
        <dbReference type="SAM" id="Phobius"/>
    </source>
</evidence>
<dbReference type="InterPro" id="IPR010640">
    <property type="entry name" value="Low_temperature_requirement_A"/>
</dbReference>
<name>A0A317D0V6_9ACTN</name>
<dbReference type="Pfam" id="PF06772">
    <property type="entry name" value="LtrA"/>
    <property type="match status" value="1"/>
</dbReference>
<feature type="transmembrane region" description="Helical" evidence="1">
    <location>
        <begin position="86"/>
        <end position="105"/>
    </location>
</feature>
<feature type="transmembrane region" description="Helical" evidence="1">
    <location>
        <begin position="111"/>
        <end position="130"/>
    </location>
</feature>
<keyword evidence="1" id="KW-0472">Membrane</keyword>
<sequence>MVELRAGGATLRDAIESSRHRTRLVQTNPYAHWLMIAGVVVTAAGVERVMEQPGEPPGATMTALILGGAGLFLCGRALLENEVYERVPLSHVIGVAVTIALAPLAAHLPGLAVNVAAGLVLLAVAVGEILRARRPSAPAPVTS</sequence>
<feature type="transmembrane region" description="Helical" evidence="1">
    <location>
        <begin position="58"/>
        <end position="79"/>
    </location>
</feature>
<evidence type="ECO:0000313" key="2">
    <source>
        <dbReference type="EMBL" id="PWR08134.1"/>
    </source>
</evidence>